<reference evidence="7 8" key="1">
    <citation type="submission" date="2020-07" db="EMBL/GenBank/DDBJ databases">
        <title>Sequencing the genomes of 1000 actinobacteria strains.</title>
        <authorList>
            <person name="Klenk H.-P."/>
        </authorList>
    </citation>
    <scope>NUCLEOTIDE SEQUENCE [LARGE SCALE GENOMIC DNA]</scope>
    <source>
        <strain evidence="7 8">DSM 18448</strain>
    </source>
</reference>
<dbReference type="HAMAP" id="MF_00576">
    <property type="entry name" value="Gas_vesicle_A"/>
    <property type="match status" value="1"/>
</dbReference>
<accession>A0A852ZC97</accession>
<dbReference type="InterPro" id="IPR047870">
    <property type="entry name" value="Gas_vesicle_GvpA"/>
</dbReference>
<name>A0A852ZC97_9ACTN</name>
<dbReference type="AlphaFoldDB" id="A0A852ZC97"/>
<dbReference type="GO" id="GO:0033172">
    <property type="term" value="C:gas vesicle shell"/>
    <property type="evidence" value="ECO:0007669"/>
    <property type="project" value="UniProtKB-UniRule"/>
</dbReference>
<feature type="region of interest" description="Disordered" evidence="6">
    <location>
        <begin position="86"/>
        <end position="157"/>
    </location>
</feature>
<sequence length="157" mass="16817">MAAVATQGINRAPRPSSLADVLEVILDKGIVIDAYVRVALVGIEILTIDARIVIASVDTYLRFAEAVNRLDLGQQEDQVAGLPGLVREVTGDGNSSGSKTKGAISGIKESFSSDDDDDDDEDDDSGREQRSTTRRRASSSRSAPRSRRASRQPAEES</sequence>
<dbReference type="PANTHER" id="PTHR35344">
    <property type="entry name" value="GAS VESICLE STRUCTURAL PROTEIN 2-RELATED"/>
    <property type="match status" value="1"/>
</dbReference>
<evidence type="ECO:0000256" key="2">
    <source>
        <dbReference type="ARBA" id="ARBA00035629"/>
    </source>
</evidence>
<dbReference type="InterPro" id="IPR000638">
    <property type="entry name" value="Gas-vesicle_GvpA-like"/>
</dbReference>
<dbReference type="Pfam" id="PF00741">
    <property type="entry name" value="Gas_vesicle"/>
    <property type="match status" value="1"/>
</dbReference>
<evidence type="ECO:0000256" key="5">
    <source>
        <dbReference type="RuleBase" id="RU000632"/>
    </source>
</evidence>
<evidence type="ECO:0000313" key="7">
    <source>
        <dbReference type="EMBL" id="NYH90731.1"/>
    </source>
</evidence>
<evidence type="ECO:0000256" key="1">
    <source>
        <dbReference type="ARBA" id="ARBA00022987"/>
    </source>
</evidence>
<evidence type="ECO:0000313" key="8">
    <source>
        <dbReference type="Proteomes" id="UP000579605"/>
    </source>
</evidence>
<organism evidence="7 8">
    <name type="scientific">Actinopolymorpha rutila</name>
    <dbReference type="NCBI Taxonomy" id="446787"/>
    <lineage>
        <taxon>Bacteria</taxon>
        <taxon>Bacillati</taxon>
        <taxon>Actinomycetota</taxon>
        <taxon>Actinomycetes</taxon>
        <taxon>Propionibacteriales</taxon>
        <taxon>Actinopolymorphaceae</taxon>
        <taxon>Actinopolymorpha</taxon>
    </lineage>
</organism>
<dbReference type="InterPro" id="IPR018493">
    <property type="entry name" value="GvpA-like_CS"/>
</dbReference>
<feature type="compositionally biased region" description="Basic residues" evidence="6">
    <location>
        <begin position="132"/>
        <end position="150"/>
    </location>
</feature>
<dbReference type="GO" id="GO:0012506">
    <property type="term" value="C:vesicle membrane"/>
    <property type="evidence" value="ECO:0007669"/>
    <property type="project" value="InterPro"/>
</dbReference>
<dbReference type="RefSeq" id="WP_179788298.1">
    <property type="nucleotide sequence ID" value="NZ_BAAARR010000016.1"/>
</dbReference>
<comment type="similarity">
    <text evidence="3 4 5">Belongs to the gas vesicle GvpA family.</text>
</comment>
<proteinExistence type="inferred from homology"/>
<evidence type="ECO:0000256" key="4">
    <source>
        <dbReference type="HAMAP-Rule" id="MF_00576"/>
    </source>
</evidence>
<dbReference type="GO" id="GO:0005198">
    <property type="term" value="F:structural molecule activity"/>
    <property type="evidence" value="ECO:0007669"/>
    <property type="project" value="InterPro"/>
</dbReference>
<comment type="subcellular location">
    <subcellularLocation>
        <location evidence="2 4 5">Gas vesicle shell</location>
    </subcellularLocation>
</comment>
<dbReference type="EMBL" id="JACBZH010000001">
    <property type="protein sequence ID" value="NYH90731.1"/>
    <property type="molecule type" value="Genomic_DNA"/>
</dbReference>
<dbReference type="InterPro" id="IPR050530">
    <property type="entry name" value="GvpA"/>
</dbReference>
<dbReference type="PROSITE" id="PS00669">
    <property type="entry name" value="GAS_VESICLE_A_2"/>
    <property type="match status" value="1"/>
</dbReference>
<evidence type="ECO:0000256" key="3">
    <source>
        <dbReference type="ARBA" id="ARBA00035646"/>
    </source>
</evidence>
<comment type="subunit">
    <text evidence="4 5">The gas vesicle shell is 2 nm thick and consists of a single layer of this protein. It forms helical ribs nearly perpendicular to the long axis of the vesicle.</text>
</comment>
<gene>
    <name evidence="4" type="primary">gvpA</name>
    <name evidence="7" type="ORF">F4554_003369</name>
</gene>
<dbReference type="PANTHER" id="PTHR35344:SF4">
    <property type="entry name" value="GAS VESICLE PROTEIN A1"/>
    <property type="match status" value="1"/>
</dbReference>
<protein>
    <recommendedName>
        <fullName evidence="4">Gas vesicle protein A</fullName>
        <shortName evidence="4">GVP</shortName>
    </recommendedName>
</protein>
<dbReference type="PROSITE" id="PS00234">
    <property type="entry name" value="GAS_VESICLE_A_1"/>
    <property type="match status" value="1"/>
</dbReference>
<dbReference type="NCBIfam" id="NF006872">
    <property type="entry name" value="PRK09368.1"/>
    <property type="match status" value="1"/>
</dbReference>
<keyword evidence="8" id="KW-1185">Reference proteome</keyword>
<comment type="function">
    <text evidence="4 5">Gas vesicles are hollow, gas filled proteinaceous nanostructures found in some microorganisms. During planktonic growth they allow positioning of the organism at a favorable depth for light or nutrient acquisition. GvpA forms the protein shell.</text>
</comment>
<feature type="compositionally biased region" description="Acidic residues" evidence="6">
    <location>
        <begin position="112"/>
        <end position="125"/>
    </location>
</feature>
<comment type="caution">
    <text evidence="7">The sequence shown here is derived from an EMBL/GenBank/DDBJ whole genome shotgun (WGS) entry which is preliminary data.</text>
</comment>
<dbReference type="Proteomes" id="UP000579605">
    <property type="component" value="Unassembled WGS sequence"/>
</dbReference>
<keyword evidence="1 4" id="KW-0304">Gas vesicle</keyword>
<evidence type="ECO:0000256" key="6">
    <source>
        <dbReference type="SAM" id="MobiDB-lite"/>
    </source>
</evidence>